<dbReference type="PRINTS" id="PR00038">
    <property type="entry name" value="HTHLUXR"/>
</dbReference>
<evidence type="ECO:0000256" key="2">
    <source>
        <dbReference type="ARBA" id="ARBA00023015"/>
    </source>
</evidence>
<dbReference type="RefSeq" id="WP_344077789.1">
    <property type="nucleotide sequence ID" value="NZ_BAAACA010000038.1"/>
</dbReference>
<evidence type="ECO:0000256" key="5">
    <source>
        <dbReference type="PROSITE-ProRule" id="PRU00169"/>
    </source>
</evidence>
<evidence type="ECO:0000313" key="9">
    <source>
        <dbReference type="Proteomes" id="UP001500668"/>
    </source>
</evidence>
<feature type="domain" description="Response regulatory" evidence="7">
    <location>
        <begin position="3"/>
        <end position="117"/>
    </location>
</feature>
<dbReference type="Pfam" id="PF00072">
    <property type="entry name" value="Response_reg"/>
    <property type="match status" value="1"/>
</dbReference>
<dbReference type="SMART" id="SM00448">
    <property type="entry name" value="REC"/>
    <property type="match status" value="1"/>
</dbReference>
<evidence type="ECO:0000259" key="7">
    <source>
        <dbReference type="PROSITE" id="PS50110"/>
    </source>
</evidence>
<proteinExistence type="predicted"/>
<dbReference type="InterPro" id="IPR011006">
    <property type="entry name" value="CheY-like_superfamily"/>
</dbReference>
<evidence type="ECO:0000256" key="4">
    <source>
        <dbReference type="ARBA" id="ARBA00023163"/>
    </source>
</evidence>
<dbReference type="PANTHER" id="PTHR43214:SF24">
    <property type="entry name" value="TRANSCRIPTIONAL REGULATORY PROTEIN NARL-RELATED"/>
    <property type="match status" value="1"/>
</dbReference>
<dbReference type="PANTHER" id="PTHR43214">
    <property type="entry name" value="TWO-COMPONENT RESPONSE REGULATOR"/>
    <property type="match status" value="1"/>
</dbReference>
<dbReference type="InterPro" id="IPR039420">
    <property type="entry name" value="WalR-like"/>
</dbReference>
<evidence type="ECO:0000313" key="8">
    <source>
        <dbReference type="EMBL" id="GAA0617504.1"/>
    </source>
</evidence>
<dbReference type="PROSITE" id="PS50110">
    <property type="entry name" value="RESPONSE_REGULATORY"/>
    <property type="match status" value="1"/>
</dbReference>
<organism evidence="8 9">
    <name type="scientific">Streptomyces crystallinus</name>
    <dbReference type="NCBI Taxonomy" id="68191"/>
    <lineage>
        <taxon>Bacteria</taxon>
        <taxon>Bacillati</taxon>
        <taxon>Actinomycetota</taxon>
        <taxon>Actinomycetes</taxon>
        <taxon>Kitasatosporales</taxon>
        <taxon>Streptomycetaceae</taxon>
        <taxon>Streptomyces</taxon>
    </lineage>
</organism>
<evidence type="ECO:0000256" key="1">
    <source>
        <dbReference type="ARBA" id="ARBA00022553"/>
    </source>
</evidence>
<keyword evidence="9" id="KW-1185">Reference proteome</keyword>
<dbReference type="InterPro" id="IPR058245">
    <property type="entry name" value="NreC/VraR/RcsB-like_REC"/>
</dbReference>
<feature type="modified residue" description="4-aspartylphosphate" evidence="5">
    <location>
        <position position="52"/>
    </location>
</feature>
<evidence type="ECO:0000259" key="6">
    <source>
        <dbReference type="PROSITE" id="PS50043"/>
    </source>
</evidence>
<dbReference type="Pfam" id="PF00196">
    <property type="entry name" value="GerE"/>
    <property type="match status" value="1"/>
</dbReference>
<keyword evidence="4" id="KW-0804">Transcription</keyword>
<name>A0ABP3RZP6_9ACTN</name>
<dbReference type="PROSITE" id="PS00622">
    <property type="entry name" value="HTH_LUXR_1"/>
    <property type="match status" value="1"/>
</dbReference>
<gene>
    <name evidence="8" type="ORF">GCM10010394_54640</name>
</gene>
<dbReference type="CDD" id="cd17535">
    <property type="entry name" value="REC_NarL-like"/>
    <property type="match status" value="1"/>
</dbReference>
<keyword evidence="3" id="KW-0238">DNA-binding</keyword>
<evidence type="ECO:0000256" key="3">
    <source>
        <dbReference type="ARBA" id="ARBA00023125"/>
    </source>
</evidence>
<dbReference type="PROSITE" id="PS50043">
    <property type="entry name" value="HTH_LUXR_2"/>
    <property type="match status" value="1"/>
</dbReference>
<dbReference type="CDD" id="cd06170">
    <property type="entry name" value="LuxR_C_like"/>
    <property type="match status" value="1"/>
</dbReference>
<dbReference type="Gene3D" id="3.40.50.2300">
    <property type="match status" value="1"/>
</dbReference>
<dbReference type="SMART" id="SM00421">
    <property type="entry name" value="HTH_LUXR"/>
    <property type="match status" value="1"/>
</dbReference>
<dbReference type="EMBL" id="BAAACA010000038">
    <property type="protein sequence ID" value="GAA0617504.1"/>
    <property type="molecule type" value="Genomic_DNA"/>
</dbReference>
<dbReference type="InterPro" id="IPR001789">
    <property type="entry name" value="Sig_transdc_resp-reg_receiver"/>
</dbReference>
<sequence>MTLTLIVNDDPLLRAGLQMIIESADRLSARVACGVEAVATARHCRPDVVLLDIQTRSTDGLDVLRGLLDLPDPPRVAVLSTPAADRSVLAALRIGAAGCLLRDTGPDELVASVRTLAVGSIVLSGLAGSQLLSELNEDAHNSDAALRARRLTESLSEREHEVLAMVAEGLSNADISRRLLMGVGTVKDYVSAIFAKLGVVNRVQAAVIADRARLSECVSMERAVG</sequence>
<feature type="domain" description="HTH luxR-type" evidence="6">
    <location>
        <begin position="148"/>
        <end position="213"/>
    </location>
</feature>
<reference evidence="9" key="1">
    <citation type="journal article" date="2019" name="Int. J. Syst. Evol. Microbiol.">
        <title>The Global Catalogue of Microorganisms (GCM) 10K type strain sequencing project: providing services to taxonomists for standard genome sequencing and annotation.</title>
        <authorList>
            <consortium name="The Broad Institute Genomics Platform"/>
            <consortium name="The Broad Institute Genome Sequencing Center for Infectious Disease"/>
            <person name="Wu L."/>
            <person name="Ma J."/>
        </authorList>
    </citation>
    <scope>NUCLEOTIDE SEQUENCE [LARGE SCALE GENOMIC DNA]</scope>
    <source>
        <strain evidence="9">JCM 5067</strain>
    </source>
</reference>
<protein>
    <submittedName>
        <fullName evidence="8">Response regulator transcription factor</fullName>
    </submittedName>
</protein>
<dbReference type="SUPFAM" id="SSF52172">
    <property type="entry name" value="CheY-like"/>
    <property type="match status" value="1"/>
</dbReference>
<comment type="caution">
    <text evidence="8">The sequence shown here is derived from an EMBL/GenBank/DDBJ whole genome shotgun (WGS) entry which is preliminary data.</text>
</comment>
<accession>A0ABP3RZP6</accession>
<dbReference type="SUPFAM" id="SSF46894">
    <property type="entry name" value="C-terminal effector domain of the bipartite response regulators"/>
    <property type="match status" value="1"/>
</dbReference>
<dbReference type="InterPro" id="IPR000792">
    <property type="entry name" value="Tscrpt_reg_LuxR_C"/>
</dbReference>
<keyword evidence="2" id="KW-0805">Transcription regulation</keyword>
<dbReference type="InterPro" id="IPR016032">
    <property type="entry name" value="Sig_transdc_resp-reg_C-effctor"/>
</dbReference>
<keyword evidence="1 5" id="KW-0597">Phosphoprotein</keyword>
<dbReference type="Proteomes" id="UP001500668">
    <property type="component" value="Unassembled WGS sequence"/>
</dbReference>